<evidence type="ECO:0000259" key="4">
    <source>
        <dbReference type="Pfam" id="PF00561"/>
    </source>
</evidence>
<accession>A0A250IZH1</accession>
<evidence type="ECO:0000313" key="6">
    <source>
        <dbReference type="Proteomes" id="UP000217257"/>
    </source>
</evidence>
<name>A0A250IZH1_9BACT</name>
<protein>
    <submittedName>
        <fullName evidence="5">Polyhydroxyalkanoic acid synthase</fullName>
    </submittedName>
</protein>
<dbReference type="AlphaFoldDB" id="A0A250IZH1"/>
<evidence type="ECO:0000313" key="5">
    <source>
        <dbReference type="EMBL" id="ATB36703.1"/>
    </source>
</evidence>
<keyword evidence="3" id="KW-0472">Membrane</keyword>
<gene>
    <name evidence="5" type="ORF">CYFUS_002118</name>
</gene>
<dbReference type="Gene3D" id="3.40.50.1820">
    <property type="entry name" value="alpha/beta hydrolase"/>
    <property type="match status" value="1"/>
</dbReference>
<dbReference type="KEGG" id="cfus:CYFUS_002118"/>
<dbReference type="InterPro" id="IPR000073">
    <property type="entry name" value="AB_hydrolase_1"/>
</dbReference>
<dbReference type="InterPro" id="IPR029058">
    <property type="entry name" value="AB_hydrolase_fold"/>
</dbReference>
<evidence type="ECO:0000256" key="1">
    <source>
        <dbReference type="ARBA" id="ARBA00022963"/>
    </source>
</evidence>
<keyword evidence="3" id="KW-0812">Transmembrane</keyword>
<dbReference type="SUPFAM" id="SSF53474">
    <property type="entry name" value="alpha/beta-Hydrolases"/>
    <property type="match status" value="1"/>
</dbReference>
<dbReference type="GO" id="GO:0016042">
    <property type="term" value="P:lipid catabolic process"/>
    <property type="evidence" value="ECO:0007669"/>
    <property type="project" value="UniProtKB-KW"/>
</dbReference>
<reference evidence="5 6" key="1">
    <citation type="submission" date="2017-06" db="EMBL/GenBank/DDBJ databases">
        <title>Sequencing and comparative analysis of myxobacterial genomes.</title>
        <authorList>
            <person name="Rupp O."/>
            <person name="Goesmann A."/>
            <person name="Sogaard-Andersen L."/>
        </authorList>
    </citation>
    <scope>NUCLEOTIDE SEQUENCE [LARGE SCALE GENOMIC DNA]</scope>
    <source>
        <strain evidence="5 6">DSM 52655</strain>
    </source>
</reference>
<dbReference type="PANTHER" id="PTHR11005">
    <property type="entry name" value="LYSOSOMAL ACID LIPASE-RELATED"/>
    <property type="match status" value="1"/>
</dbReference>
<keyword evidence="2" id="KW-0443">Lipid metabolism</keyword>
<keyword evidence="3" id="KW-1133">Transmembrane helix</keyword>
<dbReference type="Pfam" id="PF00561">
    <property type="entry name" value="Abhydrolase_1"/>
    <property type="match status" value="1"/>
</dbReference>
<dbReference type="Proteomes" id="UP000217257">
    <property type="component" value="Chromosome"/>
</dbReference>
<feature type="transmembrane region" description="Helical" evidence="3">
    <location>
        <begin position="6"/>
        <end position="27"/>
    </location>
</feature>
<organism evidence="5 6">
    <name type="scientific">Cystobacter fuscus</name>
    <dbReference type="NCBI Taxonomy" id="43"/>
    <lineage>
        <taxon>Bacteria</taxon>
        <taxon>Pseudomonadati</taxon>
        <taxon>Myxococcota</taxon>
        <taxon>Myxococcia</taxon>
        <taxon>Myxococcales</taxon>
        <taxon>Cystobacterineae</taxon>
        <taxon>Archangiaceae</taxon>
        <taxon>Cystobacter</taxon>
    </lineage>
</organism>
<sequence>MDMARWVPWVVAAVLVLGALNVLWILLVRWWYRPRVPPPELLKTRCQDGWELSVYLRRAPTRRFEEPVLLCHGLAANRYTFDFEPPYSLSHVLAEEGFDCFIVEWRGIGGSRRPPPGKRWPDATVDDLVAQDGPALIDLALARTGARRAFWVGHSLGGLVGYAVAQGPHAHKLAGLLALGSSVFFPPDKLIRRLIRLGNRAAWPRGLRNEWFSQTLAPFLGYVTLPLSDLIINPKHIPPAIQRKVYANMMASMSRNVLRQFQDWIDHDAFRSFDGSVDWRAGLAKLTLPVLVMGGSQDRLAPPKNLRAQYELLGCSDKQLYIFGAERGDKMDYGHGDLLFGTGVAHEVHYETRAWLISHATHLSVPEETPDSSARSA</sequence>
<dbReference type="EMBL" id="CP022098">
    <property type="protein sequence ID" value="ATB36703.1"/>
    <property type="molecule type" value="Genomic_DNA"/>
</dbReference>
<feature type="domain" description="AB hydrolase-1" evidence="4">
    <location>
        <begin position="67"/>
        <end position="322"/>
    </location>
</feature>
<keyword evidence="1" id="KW-0442">Lipid degradation</keyword>
<evidence type="ECO:0000256" key="3">
    <source>
        <dbReference type="SAM" id="Phobius"/>
    </source>
</evidence>
<proteinExistence type="predicted"/>
<evidence type="ECO:0000256" key="2">
    <source>
        <dbReference type="ARBA" id="ARBA00023098"/>
    </source>
</evidence>